<evidence type="ECO:0000256" key="1">
    <source>
        <dbReference type="SAM" id="Phobius"/>
    </source>
</evidence>
<keyword evidence="1" id="KW-0812">Transmembrane</keyword>
<dbReference type="AlphaFoldDB" id="A0A0V7ZYX2"/>
<dbReference type="OrthoDB" id="529867at2"/>
<reference evidence="2 3" key="1">
    <citation type="journal article" date="2015" name="Genome Announc.">
        <title>Draft Genome of the Euendolithic (true boring) Cyanobacterium Mastigocoleus testarum strain BC008.</title>
        <authorList>
            <person name="Guida B.S."/>
            <person name="Garcia-Pichel F."/>
        </authorList>
    </citation>
    <scope>NUCLEOTIDE SEQUENCE [LARGE SCALE GENOMIC DNA]</scope>
    <source>
        <strain evidence="2 3">BC008</strain>
    </source>
</reference>
<evidence type="ECO:0000313" key="2">
    <source>
        <dbReference type="EMBL" id="KST69639.1"/>
    </source>
</evidence>
<gene>
    <name evidence="2" type="ORF">BC008_04865</name>
</gene>
<keyword evidence="3" id="KW-1185">Reference proteome</keyword>
<keyword evidence="1" id="KW-0472">Membrane</keyword>
<proteinExistence type="predicted"/>
<feature type="transmembrane region" description="Helical" evidence="1">
    <location>
        <begin position="111"/>
        <end position="134"/>
    </location>
</feature>
<comment type="caution">
    <text evidence="2">The sequence shown here is derived from an EMBL/GenBank/DDBJ whole genome shotgun (WGS) entry which is preliminary data.</text>
</comment>
<name>A0A0V7ZYX2_9CYAN</name>
<dbReference type="EMBL" id="LMTZ01000016">
    <property type="protein sequence ID" value="KST69639.1"/>
    <property type="molecule type" value="Genomic_DNA"/>
</dbReference>
<dbReference type="Proteomes" id="UP000053372">
    <property type="component" value="Unassembled WGS sequence"/>
</dbReference>
<keyword evidence="1" id="KW-1133">Transmembrane helix</keyword>
<sequence>MFKYEATRKHIRPQYTDKNSTQTLKEGLKEYYTVNPKVTQPDTMPSDFAKILLAHDVSHVILGCDTNMYDELKLLPLTFWTSDFNFCEYLKHRQHPAVDLMYRDMVKQHGILWLYGSILFVLPRLLPEIVVIWLKTRKFRNYYPFFDYQPWLERSLLDIRQEFGLLKFIK</sequence>
<dbReference type="RefSeq" id="WP_036268891.1">
    <property type="nucleotide sequence ID" value="NZ_LMTZ01000016.1"/>
</dbReference>
<accession>A0A0V7ZYX2</accession>
<evidence type="ECO:0000313" key="3">
    <source>
        <dbReference type="Proteomes" id="UP000053372"/>
    </source>
</evidence>
<organism evidence="2 3">
    <name type="scientific">Mastigocoleus testarum BC008</name>
    <dbReference type="NCBI Taxonomy" id="371196"/>
    <lineage>
        <taxon>Bacteria</taxon>
        <taxon>Bacillati</taxon>
        <taxon>Cyanobacteriota</taxon>
        <taxon>Cyanophyceae</taxon>
        <taxon>Nostocales</taxon>
        <taxon>Hapalosiphonaceae</taxon>
        <taxon>Mastigocoleus</taxon>
    </lineage>
</organism>
<protein>
    <submittedName>
        <fullName evidence="2">Uncharacterized protein</fullName>
    </submittedName>
</protein>